<gene>
    <name evidence="1" type="ORF">HD556DRAFT_1451271</name>
</gene>
<dbReference type="EMBL" id="JABBWE010000125">
    <property type="protein sequence ID" value="KAG1784887.1"/>
    <property type="molecule type" value="Genomic_DNA"/>
</dbReference>
<dbReference type="GeneID" id="64601686"/>
<reference evidence="1" key="1">
    <citation type="journal article" date="2020" name="New Phytol.">
        <title>Comparative genomics reveals dynamic genome evolution in host specialist ectomycorrhizal fungi.</title>
        <authorList>
            <person name="Lofgren L.A."/>
            <person name="Nguyen N.H."/>
            <person name="Vilgalys R."/>
            <person name="Ruytinx J."/>
            <person name="Liao H.L."/>
            <person name="Branco S."/>
            <person name="Kuo A."/>
            <person name="LaButti K."/>
            <person name="Lipzen A."/>
            <person name="Andreopoulos W."/>
            <person name="Pangilinan J."/>
            <person name="Riley R."/>
            <person name="Hundley H."/>
            <person name="Na H."/>
            <person name="Barry K."/>
            <person name="Grigoriev I.V."/>
            <person name="Stajich J.E."/>
            <person name="Kennedy P.G."/>
        </authorList>
    </citation>
    <scope>NUCLEOTIDE SEQUENCE</scope>
    <source>
        <strain evidence="1">S12</strain>
    </source>
</reference>
<dbReference type="AlphaFoldDB" id="A0A9P7AB11"/>
<evidence type="ECO:0000313" key="2">
    <source>
        <dbReference type="Proteomes" id="UP000719766"/>
    </source>
</evidence>
<sequence>MGKHKQERDKLTQAWSDLNQANHAARQRASQPRLIEETNSDTHLLYHKVQSHTITGPGCIAVQTNYICSQTDASVPSGLQVPSQTQEPEFSLDDNLDAAYSVYDDYIADTSCEPKKRK</sequence>
<accession>A0A9P7AB11</accession>
<proteinExistence type="predicted"/>
<keyword evidence="2" id="KW-1185">Reference proteome</keyword>
<dbReference type="RefSeq" id="XP_041152372.1">
    <property type="nucleotide sequence ID" value="XM_041307922.1"/>
</dbReference>
<protein>
    <submittedName>
        <fullName evidence="1">Uncharacterized protein</fullName>
    </submittedName>
</protein>
<comment type="caution">
    <text evidence="1">The sequence shown here is derived from an EMBL/GenBank/DDBJ whole genome shotgun (WGS) entry which is preliminary data.</text>
</comment>
<organism evidence="1 2">
    <name type="scientific">Suillus plorans</name>
    <dbReference type="NCBI Taxonomy" id="116603"/>
    <lineage>
        <taxon>Eukaryota</taxon>
        <taxon>Fungi</taxon>
        <taxon>Dikarya</taxon>
        <taxon>Basidiomycota</taxon>
        <taxon>Agaricomycotina</taxon>
        <taxon>Agaricomycetes</taxon>
        <taxon>Agaricomycetidae</taxon>
        <taxon>Boletales</taxon>
        <taxon>Suillineae</taxon>
        <taxon>Suillaceae</taxon>
        <taxon>Suillus</taxon>
    </lineage>
</organism>
<dbReference type="Proteomes" id="UP000719766">
    <property type="component" value="Unassembled WGS sequence"/>
</dbReference>
<name>A0A9P7AB11_9AGAM</name>
<evidence type="ECO:0000313" key="1">
    <source>
        <dbReference type="EMBL" id="KAG1784887.1"/>
    </source>
</evidence>